<reference evidence="1 2" key="1">
    <citation type="submission" date="2017-08" db="EMBL/GenBank/DDBJ databases">
        <authorList>
            <person name="de Groot N.N."/>
        </authorList>
    </citation>
    <scope>NUCLEOTIDE SEQUENCE [LARGE SCALE GENOMIC DNA]</scope>
    <source>
        <strain evidence="1 2">JC228</strain>
    </source>
</reference>
<organism evidence="1 2">
    <name type="scientific">Bacillus oleivorans</name>
    <dbReference type="NCBI Taxonomy" id="1448271"/>
    <lineage>
        <taxon>Bacteria</taxon>
        <taxon>Bacillati</taxon>
        <taxon>Bacillota</taxon>
        <taxon>Bacilli</taxon>
        <taxon>Bacillales</taxon>
        <taxon>Bacillaceae</taxon>
        <taxon>Bacillus</taxon>
    </lineage>
</organism>
<dbReference type="OrthoDB" id="2706506at2"/>
<dbReference type="EMBL" id="OAOP01000005">
    <property type="protein sequence ID" value="SNX71234.1"/>
    <property type="molecule type" value="Genomic_DNA"/>
</dbReference>
<protein>
    <recommendedName>
        <fullName evidence="3">Hydrolase</fullName>
    </recommendedName>
</protein>
<dbReference type="Proteomes" id="UP000219546">
    <property type="component" value="Unassembled WGS sequence"/>
</dbReference>
<sequence>MTNERKTYYIDLGNGEISRSRTASTWNYHIEASNEEITQLREYFDQMHSTGWQNFLRAHVPYVQYHYDRENDANDRLLKDVYRLIHDLGDEDARKHIESIGILEEDSYAEPNTQSIQNDINN</sequence>
<dbReference type="RefSeq" id="WP_097158886.1">
    <property type="nucleotide sequence ID" value="NZ_JBEPMQ010000004.1"/>
</dbReference>
<accession>A0A285CUN4</accession>
<evidence type="ECO:0008006" key="3">
    <source>
        <dbReference type="Google" id="ProtNLM"/>
    </source>
</evidence>
<evidence type="ECO:0000313" key="2">
    <source>
        <dbReference type="Proteomes" id="UP000219546"/>
    </source>
</evidence>
<keyword evidence="2" id="KW-1185">Reference proteome</keyword>
<evidence type="ECO:0000313" key="1">
    <source>
        <dbReference type="EMBL" id="SNX71234.1"/>
    </source>
</evidence>
<dbReference type="AlphaFoldDB" id="A0A285CUN4"/>
<gene>
    <name evidence="1" type="ORF">SAMN05877753_10566</name>
</gene>
<name>A0A285CUN4_9BACI</name>
<proteinExistence type="predicted"/>